<evidence type="ECO:0000313" key="7">
    <source>
        <dbReference type="EMBL" id="MBB5868660.1"/>
    </source>
</evidence>
<dbReference type="Proteomes" id="UP000587527">
    <property type="component" value="Unassembled WGS sequence"/>
</dbReference>
<dbReference type="PANTHER" id="PTHR30096:SF0">
    <property type="entry name" value="4,5-DOPA DIOXYGENASE EXTRADIOL-LIKE PROTEIN"/>
    <property type="match status" value="1"/>
</dbReference>
<dbReference type="Pfam" id="PF02900">
    <property type="entry name" value="LigB"/>
    <property type="match status" value="1"/>
</dbReference>
<organism evidence="7 8">
    <name type="scientific">Allocatelliglobosispora scoriae</name>
    <dbReference type="NCBI Taxonomy" id="643052"/>
    <lineage>
        <taxon>Bacteria</taxon>
        <taxon>Bacillati</taxon>
        <taxon>Actinomycetota</taxon>
        <taxon>Actinomycetes</taxon>
        <taxon>Micromonosporales</taxon>
        <taxon>Micromonosporaceae</taxon>
        <taxon>Allocatelliglobosispora</taxon>
    </lineage>
</organism>
<dbReference type="EC" id="1.13.11.-" evidence="7"/>
<dbReference type="RefSeq" id="WP_184834756.1">
    <property type="nucleotide sequence ID" value="NZ_JACHMN010000002.1"/>
</dbReference>
<keyword evidence="3" id="KW-0479">Metal-binding</keyword>
<dbReference type="GO" id="GO:0008270">
    <property type="term" value="F:zinc ion binding"/>
    <property type="evidence" value="ECO:0007669"/>
    <property type="project" value="InterPro"/>
</dbReference>
<reference evidence="7 8" key="1">
    <citation type="submission" date="2020-08" db="EMBL/GenBank/DDBJ databases">
        <title>Sequencing the genomes of 1000 actinobacteria strains.</title>
        <authorList>
            <person name="Klenk H.-P."/>
        </authorList>
    </citation>
    <scope>NUCLEOTIDE SEQUENCE [LARGE SCALE GENOMIC DNA]</scope>
    <source>
        <strain evidence="7 8">DSM 45362</strain>
    </source>
</reference>
<comment type="caution">
    <text evidence="7">The sequence shown here is derived from an EMBL/GenBank/DDBJ whole genome shotgun (WGS) entry which is preliminary data.</text>
</comment>
<evidence type="ECO:0000313" key="8">
    <source>
        <dbReference type="Proteomes" id="UP000587527"/>
    </source>
</evidence>
<dbReference type="PANTHER" id="PTHR30096">
    <property type="entry name" value="4,5-DOPA DIOXYGENASE EXTRADIOL-LIKE PROTEIN"/>
    <property type="match status" value="1"/>
</dbReference>
<protein>
    <submittedName>
        <fullName evidence="7">4,5-DOPA dioxygenase extradiol</fullName>
        <ecNumber evidence="7">1.13.11.-</ecNumber>
    </submittedName>
</protein>
<dbReference type="InterPro" id="IPR004183">
    <property type="entry name" value="Xdiol_dOase_suB"/>
</dbReference>
<feature type="domain" description="Extradiol ring-cleavage dioxygenase class III enzyme subunit B" evidence="6">
    <location>
        <begin position="49"/>
        <end position="263"/>
    </location>
</feature>
<dbReference type="GO" id="GO:0008198">
    <property type="term" value="F:ferrous iron binding"/>
    <property type="evidence" value="ECO:0007669"/>
    <property type="project" value="InterPro"/>
</dbReference>
<keyword evidence="4" id="KW-0862">Zinc</keyword>
<comment type="cofactor">
    <cofactor evidence="1">
        <name>Zn(2+)</name>
        <dbReference type="ChEBI" id="CHEBI:29105"/>
    </cofactor>
</comment>
<evidence type="ECO:0000256" key="3">
    <source>
        <dbReference type="ARBA" id="ARBA00022723"/>
    </source>
</evidence>
<accession>A0A841BPB9</accession>
<comment type="similarity">
    <text evidence="2">Belongs to the DODA-type extradiol aromatic ring-opening dioxygenase family.</text>
</comment>
<dbReference type="Gene3D" id="3.40.830.10">
    <property type="entry name" value="LigB-like"/>
    <property type="match status" value="1"/>
</dbReference>
<evidence type="ECO:0000256" key="1">
    <source>
        <dbReference type="ARBA" id="ARBA00001947"/>
    </source>
</evidence>
<keyword evidence="8" id="KW-1185">Reference proteome</keyword>
<dbReference type="SUPFAM" id="SSF53213">
    <property type="entry name" value="LigB-like"/>
    <property type="match status" value="1"/>
</dbReference>
<keyword evidence="7" id="KW-0223">Dioxygenase</keyword>
<dbReference type="EMBL" id="JACHMN010000002">
    <property type="protein sequence ID" value="MBB5868660.1"/>
    <property type="molecule type" value="Genomic_DNA"/>
</dbReference>
<evidence type="ECO:0000256" key="2">
    <source>
        <dbReference type="ARBA" id="ARBA00007581"/>
    </source>
</evidence>
<dbReference type="AlphaFoldDB" id="A0A841BPB9"/>
<dbReference type="InterPro" id="IPR014436">
    <property type="entry name" value="Extradiol_dOase_DODA"/>
</dbReference>
<dbReference type="CDD" id="cd07363">
    <property type="entry name" value="45_DOPA_Dioxygenase"/>
    <property type="match status" value="1"/>
</dbReference>
<sequence>MTTAYPLDLHEAAALPASRDQRVWTPQDGALPALYLSHGAPPLFEESSWMTELFDWAQSMPKPKAILIVSAHWESAPVSLSASGTAVPLVYDFGGFAQRYYEMTYPTPDAADLARRVAAMLPANERVHQHPSRGLDHGAWVPLKVMYPAADVPTLQLSLPTHDPAKLLALGARLKPLRDEGVLIIGSGFMTHGLPFLSRGHFTGAEGPPGWSRDFDTWAAEALARGDVDALADYARLAPGMPYAHPTVEHYTPLFVTLGAATDPEAPAVTTVDGFFFGLSKRSVQVA</sequence>
<proteinExistence type="inferred from homology"/>
<evidence type="ECO:0000256" key="5">
    <source>
        <dbReference type="ARBA" id="ARBA00023002"/>
    </source>
</evidence>
<evidence type="ECO:0000259" key="6">
    <source>
        <dbReference type="Pfam" id="PF02900"/>
    </source>
</evidence>
<gene>
    <name evidence="7" type="ORF">F4553_002039</name>
</gene>
<name>A0A841BPB9_9ACTN</name>
<dbReference type="GO" id="GO:0016702">
    <property type="term" value="F:oxidoreductase activity, acting on single donors with incorporation of molecular oxygen, incorporation of two atoms of oxygen"/>
    <property type="evidence" value="ECO:0007669"/>
    <property type="project" value="UniProtKB-ARBA"/>
</dbReference>
<dbReference type="PIRSF" id="PIRSF006157">
    <property type="entry name" value="Doxgns_DODA"/>
    <property type="match status" value="1"/>
</dbReference>
<keyword evidence="5 7" id="KW-0560">Oxidoreductase</keyword>
<evidence type="ECO:0000256" key="4">
    <source>
        <dbReference type="ARBA" id="ARBA00022833"/>
    </source>
</evidence>